<reference evidence="10" key="1">
    <citation type="submission" date="2020-10" db="EMBL/GenBank/DDBJ databases">
        <authorList>
            <person name="Gilroy R."/>
        </authorList>
    </citation>
    <scope>NUCLEOTIDE SEQUENCE</scope>
    <source>
        <strain evidence="10">ChiGjej1B1-22543</strain>
    </source>
</reference>
<evidence type="ECO:0000259" key="9">
    <source>
        <dbReference type="Pfam" id="PF00347"/>
    </source>
</evidence>
<proteinExistence type="inferred from homology"/>
<dbReference type="GO" id="GO:0019843">
    <property type="term" value="F:rRNA binding"/>
    <property type="evidence" value="ECO:0007669"/>
    <property type="project" value="UniProtKB-UniRule"/>
</dbReference>
<dbReference type="NCBIfam" id="TIGR03654">
    <property type="entry name" value="L6_bact"/>
    <property type="match status" value="1"/>
</dbReference>
<dbReference type="EMBL" id="DVMV01000014">
    <property type="protein sequence ID" value="HIU45040.1"/>
    <property type="molecule type" value="Genomic_DNA"/>
</dbReference>
<dbReference type="PANTHER" id="PTHR11655:SF14">
    <property type="entry name" value="LARGE RIBOSOMAL SUBUNIT PROTEIN UL6M"/>
    <property type="match status" value="1"/>
</dbReference>
<comment type="function">
    <text evidence="6 8">This protein binds to the 23S rRNA, and is important in its secondary structure. It is located near the subunit interface in the base of the L7/L12 stalk, and near the tRNA binding site of the peptidyltransferase center.</text>
</comment>
<evidence type="ECO:0000256" key="6">
    <source>
        <dbReference type="HAMAP-Rule" id="MF_01365"/>
    </source>
</evidence>
<gene>
    <name evidence="6 10" type="primary">rplF</name>
    <name evidence="10" type="ORF">IAC52_01945</name>
</gene>
<dbReference type="GO" id="GO:0002181">
    <property type="term" value="P:cytoplasmic translation"/>
    <property type="evidence" value="ECO:0007669"/>
    <property type="project" value="TreeGrafter"/>
</dbReference>
<organism evidence="10 11">
    <name type="scientific">Candidatus Alloenteromonas pullicola</name>
    <dbReference type="NCBI Taxonomy" id="2840784"/>
    <lineage>
        <taxon>Bacteria</taxon>
        <taxon>Bacillati</taxon>
        <taxon>Bacillota</taxon>
        <taxon>Bacillota incertae sedis</taxon>
        <taxon>Candidatus Alloenteromonas</taxon>
    </lineage>
</organism>
<dbReference type="PANTHER" id="PTHR11655">
    <property type="entry name" value="60S/50S RIBOSOMAL PROTEIN L6/L9"/>
    <property type="match status" value="1"/>
</dbReference>
<evidence type="ECO:0000256" key="8">
    <source>
        <dbReference type="RuleBase" id="RU003870"/>
    </source>
</evidence>
<keyword evidence="2 6" id="KW-0699">rRNA-binding</keyword>
<dbReference type="InterPro" id="IPR036789">
    <property type="entry name" value="Ribosomal_uL6-like_a/b-dom_sf"/>
</dbReference>
<reference evidence="10" key="2">
    <citation type="journal article" date="2021" name="PeerJ">
        <title>Extensive microbial diversity within the chicken gut microbiome revealed by metagenomics and culture.</title>
        <authorList>
            <person name="Gilroy R."/>
            <person name="Ravi A."/>
            <person name="Getino M."/>
            <person name="Pursley I."/>
            <person name="Horton D.L."/>
            <person name="Alikhan N.F."/>
            <person name="Baker D."/>
            <person name="Gharbi K."/>
            <person name="Hall N."/>
            <person name="Watson M."/>
            <person name="Adriaenssens E.M."/>
            <person name="Foster-Nyarko E."/>
            <person name="Jarju S."/>
            <person name="Secka A."/>
            <person name="Antonio M."/>
            <person name="Oren A."/>
            <person name="Chaudhuri R.R."/>
            <person name="La Ragione R."/>
            <person name="Hildebrand F."/>
            <person name="Pallen M.J."/>
        </authorList>
    </citation>
    <scope>NUCLEOTIDE SEQUENCE</scope>
    <source>
        <strain evidence="10">ChiGjej1B1-22543</strain>
    </source>
</reference>
<evidence type="ECO:0000256" key="1">
    <source>
        <dbReference type="ARBA" id="ARBA00009356"/>
    </source>
</evidence>
<dbReference type="GO" id="GO:0022625">
    <property type="term" value="C:cytosolic large ribosomal subunit"/>
    <property type="evidence" value="ECO:0007669"/>
    <property type="project" value="UniProtKB-UniRule"/>
</dbReference>
<comment type="similarity">
    <text evidence="1 6 7">Belongs to the universal ribosomal protein uL6 family.</text>
</comment>
<dbReference type="SUPFAM" id="SSF56053">
    <property type="entry name" value="Ribosomal protein L6"/>
    <property type="match status" value="2"/>
</dbReference>
<dbReference type="Proteomes" id="UP000824070">
    <property type="component" value="Unassembled WGS sequence"/>
</dbReference>
<dbReference type="InterPro" id="IPR019906">
    <property type="entry name" value="Ribosomal_uL6_bac-type"/>
</dbReference>
<evidence type="ECO:0000256" key="7">
    <source>
        <dbReference type="RuleBase" id="RU003869"/>
    </source>
</evidence>
<evidence type="ECO:0000313" key="10">
    <source>
        <dbReference type="EMBL" id="HIU45040.1"/>
    </source>
</evidence>
<dbReference type="HAMAP" id="MF_01365_B">
    <property type="entry name" value="Ribosomal_uL6_B"/>
    <property type="match status" value="1"/>
</dbReference>
<accession>A0A9D1LNB8</accession>
<dbReference type="InterPro" id="IPR000702">
    <property type="entry name" value="Ribosomal_uL6-like"/>
</dbReference>
<dbReference type="PRINTS" id="PR00059">
    <property type="entry name" value="RIBOSOMALL6"/>
</dbReference>
<dbReference type="Pfam" id="PF00347">
    <property type="entry name" value="Ribosomal_L6"/>
    <property type="match status" value="2"/>
</dbReference>
<feature type="domain" description="Large ribosomal subunit protein uL6 alpha-beta" evidence="9">
    <location>
        <begin position="91"/>
        <end position="164"/>
    </location>
</feature>
<dbReference type="AlphaFoldDB" id="A0A9D1LNB8"/>
<dbReference type="FunFam" id="3.90.930.12:FF:000002">
    <property type="entry name" value="50S ribosomal protein L6"/>
    <property type="match status" value="1"/>
</dbReference>
<keyword evidence="5 6" id="KW-0687">Ribonucleoprotein</keyword>
<evidence type="ECO:0000256" key="5">
    <source>
        <dbReference type="ARBA" id="ARBA00023274"/>
    </source>
</evidence>
<keyword evidence="4 6" id="KW-0689">Ribosomal protein</keyword>
<evidence type="ECO:0000256" key="3">
    <source>
        <dbReference type="ARBA" id="ARBA00022884"/>
    </source>
</evidence>
<dbReference type="Gene3D" id="3.90.930.12">
    <property type="entry name" value="Ribosomal protein L6, alpha-beta domain"/>
    <property type="match status" value="2"/>
</dbReference>
<feature type="domain" description="Large ribosomal subunit protein uL6 alpha-beta" evidence="9">
    <location>
        <begin position="12"/>
        <end position="82"/>
    </location>
</feature>
<keyword evidence="3 6" id="KW-0694">RNA-binding</keyword>
<dbReference type="FunFam" id="3.90.930.12:FF:000001">
    <property type="entry name" value="50S ribosomal protein L6"/>
    <property type="match status" value="1"/>
</dbReference>
<dbReference type="PIRSF" id="PIRSF002162">
    <property type="entry name" value="Ribosomal_L6"/>
    <property type="match status" value="1"/>
</dbReference>
<dbReference type="GO" id="GO:0003735">
    <property type="term" value="F:structural constituent of ribosome"/>
    <property type="evidence" value="ECO:0007669"/>
    <property type="project" value="UniProtKB-UniRule"/>
</dbReference>
<evidence type="ECO:0000313" key="11">
    <source>
        <dbReference type="Proteomes" id="UP000824070"/>
    </source>
</evidence>
<evidence type="ECO:0000256" key="4">
    <source>
        <dbReference type="ARBA" id="ARBA00022980"/>
    </source>
</evidence>
<comment type="caution">
    <text evidence="10">The sequence shown here is derived from an EMBL/GenBank/DDBJ whole genome shotgun (WGS) entry which is preliminary data.</text>
</comment>
<comment type="subunit">
    <text evidence="6">Part of the 50S ribosomal subunit.</text>
</comment>
<protein>
    <recommendedName>
        <fullName evidence="6">Large ribosomal subunit protein uL6</fullName>
    </recommendedName>
</protein>
<evidence type="ECO:0000256" key="2">
    <source>
        <dbReference type="ARBA" id="ARBA00022730"/>
    </source>
</evidence>
<name>A0A9D1LNB8_9FIRM</name>
<sequence>MSRIGFKPVVLPSGVSVEVKDGEVVVKGAKGELSVAVPANVSVEVKDGELLCHRAGEEQKDLEMHGTTRANLHNAVVGVSEGFKKELEISGIGYRCAMRGTDLVLNVGFSHEVVLHPLEGVKVTTPDETHIVVEGIDKQKVGQTAALIHDTKRPEPYGGKGIKYKGEVIIRKEGKRASAGGKK</sequence>
<dbReference type="InterPro" id="IPR020040">
    <property type="entry name" value="Ribosomal_uL6_a/b-dom"/>
</dbReference>